<keyword evidence="3" id="KW-1185">Reference proteome</keyword>
<evidence type="ECO:0000313" key="2">
    <source>
        <dbReference type="EMBL" id="KAK7054671.1"/>
    </source>
</evidence>
<gene>
    <name evidence="2" type="ORF">VNI00_003134</name>
</gene>
<feature type="region of interest" description="Disordered" evidence="1">
    <location>
        <begin position="41"/>
        <end position="78"/>
    </location>
</feature>
<comment type="caution">
    <text evidence="2">The sequence shown here is derived from an EMBL/GenBank/DDBJ whole genome shotgun (WGS) entry which is preliminary data.</text>
</comment>
<protein>
    <submittedName>
        <fullName evidence="2">Uncharacterized protein</fullName>
    </submittedName>
</protein>
<dbReference type="AlphaFoldDB" id="A0AAW0DQ51"/>
<dbReference type="EMBL" id="JAYKXP010000008">
    <property type="protein sequence ID" value="KAK7054671.1"/>
    <property type="molecule type" value="Genomic_DNA"/>
</dbReference>
<evidence type="ECO:0000313" key="3">
    <source>
        <dbReference type="Proteomes" id="UP001383192"/>
    </source>
</evidence>
<feature type="compositionally biased region" description="Low complexity" evidence="1">
    <location>
        <begin position="41"/>
        <end position="64"/>
    </location>
</feature>
<name>A0AAW0DQ51_9AGAR</name>
<reference evidence="2 3" key="1">
    <citation type="submission" date="2024-01" db="EMBL/GenBank/DDBJ databases">
        <title>A draft genome for a cacao thread blight-causing isolate of Paramarasmius palmivorus.</title>
        <authorList>
            <person name="Baruah I.K."/>
            <person name="Bukari Y."/>
            <person name="Amoako-Attah I."/>
            <person name="Meinhardt L.W."/>
            <person name="Bailey B.A."/>
            <person name="Cohen S.P."/>
        </authorList>
    </citation>
    <scope>NUCLEOTIDE SEQUENCE [LARGE SCALE GENOMIC DNA]</scope>
    <source>
        <strain evidence="2 3">GH-12</strain>
    </source>
</reference>
<proteinExistence type="predicted"/>
<sequence length="248" mass="27430">MAPDSDDSICSEFFLQFFLKVSLRDIVFERVVEMPLLRRTVSSPSVRSSPYPSLSSGNGSSTRTQGNGHRRSSGSDVSTRRVLADIEWWRVTDGQRDLDAEQEAEDNNRNQDQVDPVTVQRGEERGNAARASPMVLQFSSPSSDGYTLRHYRDGSASSLESTPEVVEGPVESLRLGMEYLDLGLTPSDVFHAPLPLIRNGRAIENDSSPTVCPRSLLDPITLFQNDTVHDYADFTTSPLSSSTPDIFN</sequence>
<organism evidence="2 3">
    <name type="scientific">Paramarasmius palmivorus</name>
    <dbReference type="NCBI Taxonomy" id="297713"/>
    <lineage>
        <taxon>Eukaryota</taxon>
        <taxon>Fungi</taxon>
        <taxon>Dikarya</taxon>
        <taxon>Basidiomycota</taxon>
        <taxon>Agaricomycotina</taxon>
        <taxon>Agaricomycetes</taxon>
        <taxon>Agaricomycetidae</taxon>
        <taxon>Agaricales</taxon>
        <taxon>Marasmiineae</taxon>
        <taxon>Marasmiaceae</taxon>
        <taxon>Paramarasmius</taxon>
    </lineage>
</organism>
<evidence type="ECO:0000256" key="1">
    <source>
        <dbReference type="SAM" id="MobiDB-lite"/>
    </source>
</evidence>
<dbReference type="Proteomes" id="UP001383192">
    <property type="component" value="Unassembled WGS sequence"/>
</dbReference>
<accession>A0AAW0DQ51</accession>